<evidence type="ECO:0000313" key="6">
    <source>
        <dbReference type="WBParaSite" id="nOo.2.0.1.t09387-RA"/>
    </source>
</evidence>
<dbReference type="WBParaSite" id="nOo.2.0.1.t09387-RA">
    <property type="protein sequence ID" value="nOo.2.0.1.t09387-RA"/>
    <property type="gene ID" value="nOo.2.0.1.g09387"/>
</dbReference>
<dbReference type="GO" id="GO:0009097">
    <property type="term" value="P:isoleucine biosynthetic process"/>
    <property type="evidence" value="ECO:0007669"/>
    <property type="project" value="TreeGrafter"/>
</dbReference>
<dbReference type="InterPro" id="IPR012001">
    <property type="entry name" value="Thiamin_PyroP_enz_TPP-bd_dom"/>
</dbReference>
<dbReference type="STRING" id="42157.A0A182EMP0"/>
<dbReference type="GO" id="GO:0003984">
    <property type="term" value="F:acetolactate synthase activity"/>
    <property type="evidence" value="ECO:0007669"/>
    <property type="project" value="TreeGrafter"/>
</dbReference>
<dbReference type="PANTHER" id="PTHR18968:SF166">
    <property type="entry name" value="2-HYDROXYACYL-COA LYASE 2"/>
    <property type="match status" value="1"/>
</dbReference>
<dbReference type="EMBL" id="UYRW01004527">
    <property type="protein sequence ID" value="VDM92795.1"/>
    <property type="molecule type" value="Genomic_DNA"/>
</dbReference>
<protein>
    <submittedName>
        <fullName evidence="6">TPP_enzyme_N domain-containing protein</fullName>
    </submittedName>
</protein>
<evidence type="ECO:0000259" key="3">
    <source>
        <dbReference type="Pfam" id="PF02776"/>
    </source>
</evidence>
<sequence length="280" mass="30802">MWLFKFTGIDSIETLHQILADFYFSDRSHWILDLFQVDENSDHYGGELVAAVLKAHNVSEIFTLCGGHISPILVAAENIGIHVYDTRHEVNAVFAADAVARLRQSIGVAVVTAGPGLTNTITALKNAQMAETAVVVIAGSAPTLLKNRGSLQDIDQLSLMRPLCKYVARVTRIKDIVTILKKAIHFAQSGTPGPVFVEIPIDKIINAYILLHIFRQFSGGWRIGQNILPIPPKITFPKNKDVMKLMDLLIKSKKPVLVIGSQAVLPPISVHELKDAVKNF</sequence>
<dbReference type="InterPro" id="IPR029035">
    <property type="entry name" value="DHS-like_NAD/FAD-binding_dom"/>
</dbReference>
<name>A0A182EMP0_ONCOC</name>
<organism evidence="6">
    <name type="scientific">Onchocerca ochengi</name>
    <name type="common">Filarial nematode worm</name>
    <dbReference type="NCBI Taxonomy" id="42157"/>
    <lineage>
        <taxon>Eukaryota</taxon>
        <taxon>Metazoa</taxon>
        <taxon>Ecdysozoa</taxon>
        <taxon>Nematoda</taxon>
        <taxon>Chromadorea</taxon>
        <taxon>Rhabditida</taxon>
        <taxon>Spirurina</taxon>
        <taxon>Spiruromorpha</taxon>
        <taxon>Filarioidea</taxon>
        <taxon>Onchocercidae</taxon>
        <taxon>Onchocerca</taxon>
    </lineage>
</organism>
<accession>A0A182EMP0</accession>
<reference evidence="6" key="1">
    <citation type="submission" date="2016-06" db="UniProtKB">
        <authorList>
            <consortium name="WormBaseParasite"/>
        </authorList>
    </citation>
    <scope>IDENTIFICATION</scope>
</reference>
<dbReference type="GO" id="GO:0030976">
    <property type="term" value="F:thiamine pyrophosphate binding"/>
    <property type="evidence" value="ECO:0007669"/>
    <property type="project" value="InterPro"/>
</dbReference>
<evidence type="ECO:0000256" key="1">
    <source>
        <dbReference type="ARBA" id="ARBA00001964"/>
    </source>
</evidence>
<dbReference type="Gene3D" id="3.40.50.970">
    <property type="match status" value="1"/>
</dbReference>
<dbReference type="InterPro" id="IPR045229">
    <property type="entry name" value="TPP_enz"/>
</dbReference>
<dbReference type="AlphaFoldDB" id="A0A182EMP0"/>
<feature type="domain" description="Thiamine pyrophosphate enzyme N-terminal TPP-binding" evidence="3">
    <location>
        <begin position="45"/>
        <end position="159"/>
    </location>
</feature>
<gene>
    <name evidence="4" type="ORF">NOO_LOCUS9387</name>
</gene>
<dbReference type="GO" id="GO:0050660">
    <property type="term" value="F:flavin adenine dinucleotide binding"/>
    <property type="evidence" value="ECO:0007669"/>
    <property type="project" value="TreeGrafter"/>
</dbReference>
<keyword evidence="5" id="KW-1185">Reference proteome</keyword>
<dbReference type="SUPFAM" id="SSF52467">
    <property type="entry name" value="DHS-like NAD/FAD-binding domain"/>
    <property type="match status" value="1"/>
</dbReference>
<comment type="cofactor">
    <cofactor evidence="1">
        <name>thiamine diphosphate</name>
        <dbReference type="ChEBI" id="CHEBI:58937"/>
    </cofactor>
</comment>
<proteinExistence type="inferred from homology"/>
<dbReference type="InterPro" id="IPR029061">
    <property type="entry name" value="THDP-binding"/>
</dbReference>
<evidence type="ECO:0000313" key="4">
    <source>
        <dbReference type="EMBL" id="VDM92795.1"/>
    </source>
</evidence>
<comment type="similarity">
    <text evidence="2">Belongs to the TPP enzyme family.</text>
</comment>
<dbReference type="Proteomes" id="UP000271087">
    <property type="component" value="Unassembled WGS sequence"/>
</dbReference>
<dbReference type="CDD" id="cd07035">
    <property type="entry name" value="TPP_PYR_POX_like"/>
    <property type="match status" value="1"/>
</dbReference>
<dbReference type="FunFam" id="3.40.50.970:FF:000007">
    <property type="entry name" value="Acetolactate synthase"/>
    <property type="match status" value="1"/>
</dbReference>
<evidence type="ECO:0000256" key="2">
    <source>
        <dbReference type="ARBA" id="ARBA00007812"/>
    </source>
</evidence>
<dbReference type="SUPFAM" id="SSF52518">
    <property type="entry name" value="Thiamin diphosphate-binding fold (THDP-binding)"/>
    <property type="match status" value="1"/>
</dbReference>
<dbReference type="PANTHER" id="PTHR18968">
    <property type="entry name" value="THIAMINE PYROPHOSPHATE ENZYMES"/>
    <property type="match status" value="1"/>
</dbReference>
<evidence type="ECO:0000313" key="5">
    <source>
        <dbReference type="Proteomes" id="UP000271087"/>
    </source>
</evidence>
<dbReference type="GO" id="GO:0009099">
    <property type="term" value="P:L-valine biosynthetic process"/>
    <property type="evidence" value="ECO:0007669"/>
    <property type="project" value="TreeGrafter"/>
</dbReference>
<dbReference type="Pfam" id="PF02776">
    <property type="entry name" value="TPP_enzyme_N"/>
    <property type="match status" value="1"/>
</dbReference>
<dbReference type="GO" id="GO:0005948">
    <property type="term" value="C:acetolactate synthase complex"/>
    <property type="evidence" value="ECO:0007669"/>
    <property type="project" value="TreeGrafter"/>
</dbReference>
<dbReference type="OrthoDB" id="16262at2759"/>
<reference evidence="4 5" key="2">
    <citation type="submission" date="2018-08" db="EMBL/GenBank/DDBJ databases">
        <authorList>
            <person name="Laetsch R D."/>
            <person name="Stevens L."/>
            <person name="Kumar S."/>
            <person name="Blaxter L. M."/>
        </authorList>
    </citation>
    <scope>NUCLEOTIDE SEQUENCE [LARGE SCALE GENOMIC DNA]</scope>
</reference>